<dbReference type="STRING" id="572036.SAMN05661099_0728"/>
<dbReference type="OrthoDB" id="9782128at2"/>
<dbReference type="PROSITE" id="PS00175">
    <property type="entry name" value="PG_MUTASE"/>
    <property type="match status" value="1"/>
</dbReference>
<feature type="binding site" evidence="3">
    <location>
        <begin position="9"/>
        <end position="16"/>
    </location>
    <ligand>
        <name>substrate</name>
    </ligand>
</feature>
<dbReference type="Gene3D" id="3.40.50.1240">
    <property type="entry name" value="Phosphoglycerate mutase-like"/>
    <property type="match status" value="1"/>
</dbReference>
<dbReference type="GO" id="GO:0043456">
    <property type="term" value="P:regulation of pentose-phosphate shunt"/>
    <property type="evidence" value="ECO:0007669"/>
    <property type="project" value="TreeGrafter"/>
</dbReference>
<dbReference type="InterPro" id="IPR013078">
    <property type="entry name" value="His_Pase_superF_clade-1"/>
</dbReference>
<feature type="active site" description="Proton donor/acceptor" evidence="2">
    <location>
        <position position="83"/>
    </location>
</feature>
<dbReference type="GO" id="GO:0005829">
    <property type="term" value="C:cytosol"/>
    <property type="evidence" value="ECO:0007669"/>
    <property type="project" value="TreeGrafter"/>
</dbReference>
<dbReference type="SUPFAM" id="SSF53254">
    <property type="entry name" value="Phosphoglycerate mutase-like"/>
    <property type="match status" value="1"/>
</dbReference>
<evidence type="ECO:0000313" key="5">
    <source>
        <dbReference type="Proteomes" id="UP000189981"/>
    </source>
</evidence>
<dbReference type="SMART" id="SM00855">
    <property type="entry name" value="PGAM"/>
    <property type="match status" value="1"/>
</dbReference>
<dbReference type="GO" id="GO:0045820">
    <property type="term" value="P:negative regulation of glycolytic process"/>
    <property type="evidence" value="ECO:0007669"/>
    <property type="project" value="TreeGrafter"/>
</dbReference>
<keyword evidence="5" id="KW-1185">Reference proteome</keyword>
<accession>A0A1T5AHG4</accession>
<gene>
    <name evidence="4" type="ORF">SAMN05661099_0728</name>
</gene>
<name>A0A1T5AHG4_9SPHI</name>
<protein>
    <submittedName>
        <fullName evidence="4">Probable phosphoglycerate mutase</fullName>
    </submittedName>
</protein>
<dbReference type="PANTHER" id="PTHR46517:SF1">
    <property type="entry name" value="FRUCTOSE-2,6-BISPHOSPHATASE TIGAR"/>
    <property type="match status" value="1"/>
</dbReference>
<evidence type="ECO:0000313" key="4">
    <source>
        <dbReference type="EMBL" id="SKB34442.1"/>
    </source>
</evidence>
<dbReference type="InterPro" id="IPR001345">
    <property type="entry name" value="PG/BPGM_mutase_AS"/>
</dbReference>
<dbReference type="RefSeq" id="WP_079701285.1">
    <property type="nucleotide sequence ID" value="NZ_FUYR01000001.1"/>
</dbReference>
<dbReference type="PIRSF" id="PIRSF000709">
    <property type="entry name" value="6PFK_2-Ptase"/>
    <property type="match status" value="1"/>
</dbReference>
<dbReference type="InterPro" id="IPR029033">
    <property type="entry name" value="His_PPase_superfam"/>
</dbReference>
<dbReference type="EMBL" id="FUYR01000001">
    <property type="protein sequence ID" value="SKB34442.1"/>
    <property type="molecule type" value="Genomic_DNA"/>
</dbReference>
<dbReference type="CDD" id="cd07067">
    <property type="entry name" value="HP_PGM_like"/>
    <property type="match status" value="1"/>
</dbReference>
<keyword evidence="1" id="KW-0378">Hydrolase</keyword>
<dbReference type="InterPro" id="IPR051695">
    <property type="entry name" value="Phosphoglycerate_Mutase"/>
</dbReference>
<proteinExistence type="predicted"/>
<reference evidence="5" key="1">
    <citation type="submission" date="2017-02" db="EMBL/GenBank/DDBJ databases">
        <authorList>
            <person name="Varghese N."/>
            <person name="Submissions S."/>
        </authorList>
    </citation>
    <scope>NUCLEOTIDE SEQUENCE [LARGE SCALE GENOMIC DNA]</scope>
    <source>
        <strain evidence="5">DSM 22385</strain>
    </source>
</reference>
<dbReference type="Pfam" id="PF00300">
    <property type="entry name" value="His_Phos_1"/>
    <property type="match status" value="1"/>
</dbReference>
<feature type="binding site" evidence="3">
    <location>
        <position position="60"/>
    </location>
    <ligand>
        <name>substrate</name>
    </ligand>
</feature>
<feature type="active site" description="Tele-phosphohistidine intermediate" evidence="2">
    <location>
        <position position="10"/>
    </location>
</feature>
<evidence type="ECO:0000256" key="3">
    <source>
        <dbReference type="PIRSR" id="PIRSR613078-2"/>
    </source>
</evidence>
<dbReference type="PANTHER" id="PTHR46517">
    <property type="entry name" value="FRUCTOSE-2,6-BISPHOSPHATASE TIGAR"/>
    <property type="match status" value="1"/>
</dbReference>
<dbReference type="Proteomes" id="UP000189981">
    <property type="component" value="Unassembled WGS sequence"/>
</dbReference>
<evidence type="ECO:0000256" key="2">
    <source>
        <dbReference type="PIRSR" id="PIRSR613078-1"/>
    </source>
</evidence>
<dbReference type="GO" id="GO:0004331">
    <property type="term" value="F:fructose-2,6-bisphosphate 2-phosphatase activity"/>
    <property type="evidence" value="ECO:0007669"/>
    <property type="project" value="TreeGrafter"/>
</dbReference>
<sequence length="210" mass="24395">MKKTLFIIRHGETDLNKRGVVQGRGMDTNLNDHGRAQAEAFYQAYKDVPFDKIYTSTLKRTHQTVKQFIDSNIPWTQYPGLDELGWGIYEGLESNDQIKNEFVNILGKWSAGELHHKFDKGESPLEVKERQLTVLEKLIEVNDDKNILICMHGRALRLFLCLLTNKPLTEMDSFPHLNTTLYKVEFDGKDFHIVDFNNTDHLKSLPIRFE</sequence>
<evidence type="ECO:0000256" key="1">
    <source>
        <dbReference type="ARBA" id="ARBA00022801"/>
    </source>
</evidence>
<organism evidence="4 5">
    <name type="scientific">Daejeonella lutea</name>
    <dbReference type="NCBI Taxonomy" id="572036"/>
    <lineage>
        <taxon>Bacteria</taxon>
        <taxon>Pseudomonadati</taxon>
        <taxon>Bacteroidota</taxon>
        <taxon>Sphingobacteriia</taxon>
        <taxon>Sphingobacteriales</taxon>
        <taxon>Sphingobacteriaceae</taxon>
        <taxon>Daejeonella</taxon>
    </lineage>
</organism>
<dbReference type="AlphaFoldDB" id="A0A1T5AHG4"/>